<evidence type="ECO:0008006" key="3">
    <source>
        <dbReference type="Google" id="ProtNLM"/>
    </source>
</evidence>
<proteinExistence type="predicted"/>
<protein>
    <recommendedName>
        <fullName evidence="3">Transposase</fullName>
    </recommendedName>
</protein>
<name>A0ABQ3ESK2_9ACTN</name>
<comment type="caution">
    <text evidence="1">The sequence shown here is derived from an EMBL/GenBank/DDBJ whole genome shotgun (WGS) entry which is preliminary data.</text>
</comment>
<evidence type="ECO:0000313" key="1">
    <source>
        <dbReference type="EMBL" id="GHB57870.1"/>
    </source>
</evidence>
<sequence>MLWGEVHSQVRSAEHAIEVGTKWLRDYCADSGLKASTWKTSALAFRMTREQP</sequence>
<organism evidence="1 2">
    <name type="scientific">Streptomyces cirratus</name>
    <dbReference type="NCBI Taxonomy" id="68187"/>
    <lineage>
        <taxon>Bacteria</taxon>
        <taxon>Bacillati</taxon>
        <taxon>Actinomycetota</taxon>
        <taxon>Actinomycetes</taxon>
        <taxon>Kitasatosporales</taxon>
        <taxon>Streptomycetaceae</taxon>
        <taxon>Streptomyces</taxon>
    </lineage>
</organism>
<reference evidence="2" key="1">
    <citation type="journal article" date="2019" name="Int. J. Syst. Evol. Microbiol.">
        <title>The Global Catalogue of Microorganisms (GCM) 10K type strain sequencing project: providing services to taxonomists for standard genome sequencing and annotation.</title>
        <authorList>
            <consortium name="The Broad Institute Genomics Platform"/>
            <consortium name="The Broad Institute Genome Sequencing Center for Infectious Disease"/>
            <person name="Wu L."/>
            <person name="Ma J."/>
        </authorList>
    </citation>
    <scope>NUCLEOTIDE SEQUENCE [LARGE SCALE GENOMIC DNA]</scope>
    <source>
        <strain evidence="2">JCM 4738</strain>
    </source>
</reference>
<accession>A0ABQ3ESK2</accession>
<keyword evidence="2" id="KW-1185">Reference proteome</keyword>
<gene>
    <name evidence="1" type="ORF">GCM10010347_30030</name>
</gene>
<dbReference type="EMBL" id="BMVP01000004">
    <property type="protein sequence ID" value="GHB57870.1"/>
    <property type="molecule type" value="Genomic_DNA"/>
</dbReference>
<dbReference type="Proteomes" id="UP000642673">
    <property type="component" value="Unassembled WGS sequence"/>
</dbReference>
<evidence type="ECO:0000313" key="2">
    <source>
        <dbReference type="Proteomes" id="UP000642673"/>
    </source>
</evidence>